<evidence type="ECO:0000313" key="2">
    <source>
        <dbReference type="Proteomes" id="UP001054945"/>
    </source>
</evidence>
<accession>A0AAV4Y9G5</accession>
<proteinExistence type="predicted"/>
<reference evidence="1 2" key="1">
    <citation type="submission" date="2021-06" db="EMBL/GenBank/DDBJ databases">
        <title>Caerostris extrusa draft genome.</title>
        <authorList>
            <person name="Kono N."/>
            <person name="Arakawa K."/>
        </authorList>
    </citation>
    <scope>NUCLEOTIDE SEQUENCE [LARGE SCALE GENOMIC DNA]</scope>
</reference>
<dbReference type="AlphaFoldDB" id="A0AAV4Y9G5"/>
<name>A0AAV4Y9G5_CAEEX</name>
<evidence type="ECO:0000313" key="1">
    <source>
        <dbReference type="EMBL" id="GIZ03194.1"/>
    </source>
</evidence>
<organism evidence="1 2">
    <name type="scientific">Caerostris extrusa</name>
    <name type="common">Bark spider</name>
    <name type="synonym">Caerostris bankana</name>
    <dbReference type="NCBI Taxonomy" id="172846"/>
    <lineage>
        <taxon>Eukaryota</taxon>
        <taxon>Metazoa</taxon>
        <taxon>Ecdysozoa</taxon>
        <taxon>Arthropoda</taxon>
        <taxon>Chelicerata</taxon>
        <taxon>Arachnida</taxon>
        <taxon>Araneae</taxon>
        <taxon>Araneomorphae</taxon>
        <taxon>Entelegynae</taxon>
        <taxon>Araneoidea</taxon>
        <taxon>Araneidae</taxon>
        <taxon>Caerostris</taxon>
    </lineage>
</organism>
<dbReference type="EMBL" id="BPLR01018917">
    <property type="protein sequence ID" value="GIZ03194.1"/>
    <property type="molecule type" value="Genomic_DNA"/>
</dbReference>
<dbReference type="Proteomes" id="UP001054945">
    <property type="component" value="Unassembled WGS sequence"/>
</dbReference>
<comment type="caution">
    <text evidence="1">The sequence shown here is derived from an EMBL/GenBank/DDBJ whole genome shotgun (WGS) entry which is preliminary data.</text>
</comment>
<keyword evidence="2" id="KW-1185">Reference proteome</keyword>
<protein>
    <submittedName>
        <fullName evidence="1">Uncharacterized protein</fullName>
    </submittedName>
</protein>
<gene>
    <name evidence="1" type="ORF">CEXT_712631</name>
</gene>
<sequence length="97" mass="11645">MPLVVRFLIRRYRKPHLKQIFNKITSHLKQVVAALPLSLSLTSDKSRPIRLKPSKERHLRESAKVQAFISHDPTRRYFRVRHNRIRSHWNSSPIPRF</sequence>